<protein>
    <submittedName>
        <fullName evidence="2">NAD(P)H-binding protein</fullName>
    </submittedName>
</protein>
<evidence type="ECO:0000313" key="3">
    <source>
        <dbReference type="Proteomes" id="UP001597557"/>
    </source>
</evidence>
<dbReference type="InterPro" id="IPR036291">
    <property type="entry name" value="NAD(P)-bd_dom_sf"/>
</dbReference>
<evidence type="ECO:0000259" key="1">
    <source>
        <dbReference type="Pfam" id="PF05368"/>
    </source>
</evidence>
<dbReference type="Proteomes" id="UP001597557">
    <property type="component" value="Unassembled WGS sequence"/>
</dbReference>
<reference evidence="3" key="1">
    <citation type="journal article" date="2019" name="Int. J. Syst. Evol. Microbiol.">
        <title>The Global Catalogue of Microorganisms (GCM) 10K type strain sequencing project: providing services to taxonomists for standard genome sequencing and annotation.</title>
        <authorList>
            <consortium name="The Broad Institute Genomics Platform"/>
            <consortium name="The Broad Institute Genome Sequencing Center for Infectious Disease"/>
            <person name="Wu L."/>
            <person name="Ma J."/>
        </authorList>
    </citation>
    <scope>NUCLEOTIDE SEQUENCE [LARGE SCALE GENOMIC DNA]</scope>
    <source>
        <strain evidence="3">KCTC 22437</strain>
    </source>
</reference>
<comment type="caution">
    <text evidence="2">The sequence shown here is derived from an EMBL/GenBank/DDBJ whole genome shotgun (WGS) entry which is preliminary data.</text>
</comment>
<dbReference type="PANTHER" id="PTHR43162:SF1">
    <property type="entry name" value="PRESTALK A DIFFERENTIATION PROTEIN A"/>
    <property type="match status" value="1"/>
</dbReference>
<sequence length="293" mass="31905">MKITVMGSLGHIGKPLTEQLVKQGHEVTVITSSANRVAEIENLGAKAAVGSVEDADFLNNAFTGADAVHTMVPPDMTAPDLAARTHKIGKAITQAIKKSGVQNVLYVSSYGAHLPEGTGLIKDHHFIENDLSDLNLESLILLRACYIYYNTFAYIPMIKATGNIYTNYGGDDLVTFVSPKDIAEAAADELTSTKKGRRIRYVASDERTCNEAAKALGDAIGKEIQWIIISDEQFKANLEANGVPPALAEELAELYAACHTGLLHEDYEKHKPVLGKVKLEEFAKEFAARYNQQ</sequence>
<evidence type="ECO:0000313" key="2">
    <source>
        <dbReference type="EMBL" id="MFD2874277.1"/>
    </source>
</evidence>
<dbReference type="Gene3D" id="3.90.25.10">
    <property type="entry name" value="UDP-galactose 4-epimerase, domain 1"/>
    <property type="match status" value="1"/>
</dbReference>
<accession>A0ABW5YHG2</accession>
<dbReference type="SUPFAM" id="SSF51735">
    <property type="entry name" value="NAD(P)-binding Rossmann-fold domains"/>
    <property type="match status" value="1"/>
</dbReference>
<keyword evidence="3" id="KW-1185">Reference proteome</keyword>
<gene>
    <name evidence="2" type="ORF">ACFS5N_17480</name>
</gene>
<dbReference type="PANTHER" id="PTHR43162">
    <property type="match status" value="1"/>
</dbReference>
<dbReference type="RefSeq" id="WP_377188641.1">
    <property type="nucleotide sequence ID" value="NZ_JBHUPD010000004.1"/>
</dbReference>
<dbReference type="Pfam" id="PF05368">
    <property type="entry name" value="NmrA"/>
    <property type="match status" value="1"/>
</dbReference>
<proteinExistence type="predicted"/>
<dbReference type="InterPro" id="IPR051604">
    <property type="entry name" value="Ergot_Alk_Oxidoreductase"/>
</dbReference>
<feature type="domain" description="NmrA-like" evidence="1">
    <location>
        <begin position="2"/>
        <end position="259"/>
    </location>
</feature>
<dbReference type="InterPro" id="IPR008030">
    <property type="entry name" value="NmrA-like"/>
</dbReference>
<dbReference type="EMBL" id="JBHUPD010000004">
    <property type="protein sequence ID" value="MFD2874277.1"/>
    <property type="molecule type" value="Genomic_DNA"/>
</dbReference>
<dbReference type="Gene3D" id="3.40.50.720">
    <property type="entry name" value="NAD(P)-binding Rossmann-like Domain"/>
    <property type="match status" value="1"/>
</dbReference>
<name>A0ABW5YHG2_9SPHI</name>
<organism evidence="2 3">
    <name type="scientific">Mucilaginibacter ximonensis</name>
    <dbReference type="NCBI Taxonomy" id="538021"/>
    <lineage>
        <taxon>Bacteria</taxon>
        <taxon>Pseudomonadati</taxon>
        <taxon>Bacteroidota</taxon>
        <taxon>Sphingobacteriia</taxon>
        <taxon>Sphingobacteriales</taxon>
        <taxon>Sphingobacteriaceae</taxon>
        <taxon>Mucilaginibacter</taxon>
    </lineage>
</organism>